<evidence type="ECO:0000256" key="1">
    <source>
        <dbReference type="SAM" id="Phobius"/>
    </source>
</evidence>
<comment type="caution">
    <text evidence="3">The sequence shown here is derived from an EMBL/GenBank/DDBJ whole genome shotgun (WGS) entry which is preliminary data.</text>
</comment>
<keyword evidence="1" id="KW-0812">Transmembrane</keyword>
<dbReference type="STRING" id="1802158.A2827_02935"/>
<name>A0A1G2H6Q9_9BACT</name>
<feature type="transmembrane region" description="Helical" evidence="1">
    <location>
        <begin position="555"/>
        <end position="580"/>
    </location>
</feature>
<dbReference type="InterPro" id="IPR035986">
    <property type="entry name" value="PKD_dom_sf"/>
</dbReference>
<sequence>MSFRISNIAIFIFIVAGSFLVSGGFVFAASPQYACNTTEYTSCAKTTILSSINQCSASNIASACALNPSSGTFFQTNCVDCSVAGSEFGCYPFITPPICKDITKPSVTVDYTQNSEDTVTITSAAFDSGSGMGEITVFIDLNRNDFFADPGETKKCFNVNSCSFPINGLSAGQSYQYYATAKDKSDNGSNTLPVKTFTVQAQGIGFTVGPIKQKSVTEGVATNFTADVVVAGSFDVVSCVLVVDTATAGSMVNQSAGGAFFSSAGGQCSPGSTCIAKYATGYTFIAGSAGQHTVSARCADSNSNIDEDPTTVMVQEAAVCDPSPFDPVFGVGCDDSPGGCCNGTSCVDDESCFSGFCDSICKNPLKANGEACSSGNECQSGVCSSNICSAPPLGFAPEVDFLCSFAGDGVTATFIPKWNGGGSPVYYGWKFGDGASLPNAPMTNPPNPDPVTHRYEHSDRYTVTLTAIDIAGRSGQASHVCDSLFEDNTPNPSLSVFKNLLPPLVITNISDLLNTFITFILFIATPILALLIIYSGVTLMVSGSSPQNKLNAMRILQYGIIGYGIILLSKVLLGVITGILF</sequence>
<organism evidence="3 4">
    <name type="scientific">Candidatus Spechtbacteria bacterium RIFCSPHIGHO2_01_FULL_43_30</name>
    <dbReference type="NCBI Taxonomy" id="1802158"/>
    <lineage>
        <taxon>Bacteria</taxon>
        <taxon>Candidatus Spechtiibacteriota</taxon>
    </lineage>
</organism>
<feature type="domain" description="PKD" evidence="2">
    <location>
        <begin position="422"/>
        <end position="478"/>
    </location>
</feature>
<dbReference type="CDD" id="cd00146">
    <property type="entry name" value="PKD"/>
    <property type="match status" value="1"/>
</dbReference>
<evidence type="ECO:0000313" key="3">
    <source>
        <dbReference type="EMBL" id="OGZ58154.1"/>
    </source>
</evidence>
<proteinExistence type="predicted"/>
<reference evidence="3 4" key="1">
    <citation type="journal article" date="2016" name="Nat. Commun.">
        <title>Thousands of microbial genomes shed light on interconnected biogeochemical processes in an aquifer system.</title>
        <authorList>
            <person name="Anantharaman K."/>
            <person name="Brown C.T."/>
            <person name="Hug L.A."/>
            <person name="Sharon I."/>
            <person name="Castelle C.J."/>
            <person name="Probst A.J."/>
            <person name="Thomas B.C."/>
            <person name="Singh A."/>
            <person name="Wilkins M.J."/>
            <person name="Karaoz U."/>
            <person name="Brodie E.L."/>
            <person name="Williams K.H."/>
            <person name="Hubbard S.S."/>
            <person name="Banfield J.F."/>
        </authorList>
    </citation>
    <scope>NUCLEOTIDE SEQUENCE [LARGE SCALE GENOMIC DNA]</scope>
</reference>
<dbReference type="Gene3D" id="2.60.40.10">
    <property type="entry name" value="Immunoglobulins"/>
    <property type="match status" value="2"/>
</dbReference>
<dbReference type="AlphaFoldDB" id="A0A1G2H6Q9"/>
<evidence type="ECO:0000259" key="2">
    <source>
        <dbReference type="PROSITE" id="PS50093"/>
    </source>
</evidence>
<gene>
    <name evidence="3" type="ORF">A2827_02935</name>
</gene>
<feature type="transmembrane region" description="Helical" evidence="1">
    <location>
        <begin position="512"/>
        <end position="534"/>
    </location>
</feature>
<dbReference type="InterPro" id="IPR000601">
    <property type="entry name" value="PKD_dom"/>
</dbReference>
<dbReference type="Pfam" id="PF00801">
    <property type="entry name" value="PKD"/>
    <property type="match status" value="1"/>
</dbReference>
<accession>A0A1G2H6Q9</accession>
<dbReference type="InterPro" id="IPR013783">
    <property type="entry name" value="Ig-like_fold"/>
</dbReference>
<evidence type="ECO:0000313" key="4">
    <source>
        <dbReference type="Proteomes" id="UP000177932"/>
    </source>
</evidence>
<dbReference type="Proteomes" id="UP000177932">
    <property type="component" value="Unassembled WGS sequence"/>
</dbReference>
<dbReference type="Pfam" id="PF18895">
    <property type="entry name" value="T4SS_pilin"/>
    <property type="match status" value="1"/>
</dbReference>
<keyword evidence="1" id="KW-0472">Membrane</keyword>
<dbReference type="PROSITE" id="PS50093">
    <property type="entry name" value="PKD"/>
    <property type="match status" value="1"/>
</dbReference>
<protein>
    <recommendedName>
        <fullName evidence="2">PKD domain-containing protein</fullName>
    </recommendedName>
</protein>
<dbReference type="EMBL" id="MHOD01000014">
    <property type="protein sequence ID" value="OGZ58154.1"/>
    <property type="molecule type" value="Genomic_DNA"/>
</dbReference>
<dbReference type="InterPro" id="IPR043993">
    <property type="entry name" value="T4SS_pilin"/>
</dbReference>
<keyword evidence="1" id="KW-1133">Transmembrane helix</keyword>
<dbReference type="SUPFAM" id="SSF49299">
    <property type="entry name" value="PKD domain"/>
    <property type="match status" value="1"/>
</dbReference>